<evidence type="ECO:0000256" key="4">
    <source>
        <dbReference type="ARBA" id="ARBA00022729"/>
    </source>
</evidence>
<feature type="domain" description="EGF-like" evidence="9">
    <location>
        <begin position="68"/>
        <end position="111"/>
    </location>
</feature>
<dbReference type="InParanoid" id="H2Y8B4"/>
<keyword evidence="4" id="KW-0732">Signal</keyword>
<dbReference type="InterPro" id="IPR049883">
    <property type="entry name" value="NOTCH1_EGF-like"/>
</dbReference>
<dbReference type="STRING" id="51511.ENSCSAVP00000001562"/>
<evidence type="ECO:0000256" key="6">
    <source>
        <dbReference type="ARBA" id="ARBA00023157"/>
    </source>
</evidence>
<keyword evidence="5" id="KW-0677">Repeat</keyword>
<dbReference type="GeneTree" id="ENSGT00940000172803"/>
<organism evidence="10 11">
    <name type="scientific">Ciona savignyi</name>
    <name type="common">Pacific transparent sea squirt</name>
    <dbReference type="NCBI Taxonomy" id="51511"/>
    <lineage>
        <taxon>Eukaryota</taxon>
        <taxon>Metazoa</taxon>
        <taxon>Chordata</taxon>
        <taxon>Tunicata</taxon>
        <taxon>Ascidiacea</taxon>
        <taxon>Phlebobranchia</taxon>
        <taxon>Cionidae</taxon>
        <taxon>Ciona</taxon>
    </lineage>
</organism>
<keyword evidence="7" id="KW-0325">Glycoprotein</keyword>
<dbReference type="PROSITE" id="PS50026">
    <property type="entry name" value="EGF_3"/>
    <property type="match status" value="1"/>
</dbReference>
<evidence type="ECO:0000313" key="10">
    <source>
        <dbReference type="Ensembl" id="ENSCSAVP00000001562.1"/>
    </source>
</evidence>
<comment type="subcellular location">
    <subcellularLocation>
        <location evidence="1">Secreted</location>
    </subcellularLocation>
</comment>
<dbReference type="OMA" id="NTPSEIC"/>
<proteinExistence type="predicted"/>
<accession>H2Y8B4</accession>
<keyword evidence="11" id="KW-1185">Reference proteome</keyword>
<evidence type="ECO:0000256" key="3">
    <source>
        <dbReference type="ARBA" id="ARBA00022536"/>
    </source>
</evidence>
<evidence type="ECO:0000259" key="9">
    <source>
        <dbReference type="PROSITE" id="PS50026"/>
    </source>
</evidence>
<sequence length="130" mass="13459">VSAPGVGFVCSPCPAHLAGNGTQCIDRDECEEGLDNCAQNCTNVVNSYNCSCRTGYKVDISNSSNCVDVDECKTNPSICAAAGSAAVCKNNNGSYECMCKPGYIKVDGICADIPDCTNNSTICDNATSTC</sequence>
<evidence type="ECO:0000256" key="2">
    <source>
        <dbReference type="ARBA" id="ARBA00022525"/>
    </source>
</evidence>
<evidence type="ECO:0000256" key="8">
    <source>
        <dbReference type="PROSITE-ProRule" id="PRU00076"/>
    </source>
</evidence>
<reference evidence="10" key="3">
    <citation type="submission" date="2025-09" db="UniProtKB">
        <authorList>
            <consortium name="Ensembl"/>
        </authorList>
    </citation>
    <scope>IDENTIFICATION</scope>
</reference>
<dbReference type="eggNOG" id="KOG1214">
    <property type="taxonomic scope" value="Eukaryota"/>
</dbReference>
<dbReference type="PANTHER" id="PTHR24040:SF16">
    <property type="entry name" value="FIBRILLIN-2-LIKE PROTEIN"/>
    <property type="match status" value="1"/>
</dbReference>
<dbReference type="SMART" id="SM00181">
    <property type="entry name" value="EGF"/>
    <property type="match status" value="2"/>
</dbReference>
<dbReference type="PANTHER" id="PTHR24040">
    <property type="entry name" value="LAMININ G-LIKE DOMAIN-CONTAINING PROTEIN"/>
    <property type="match status" value="1"/>
</dbReference>
<dbReference type="InterPro" id="IPR009030">
    <property type="entry name" value="Growth_fac_rcpt_cys_sf"/>
</dbReference>
<evidence type="ECO:0000256" key="1">
    <source>
        <dbReference type="ARBA" id="ARBA00004613"/>
    </source>
</evidence>
<dbReference type="InterPro" id="IPR001881">
    <property type="entry name" value="EGF-like_Ca-bd_dom"/>
</dbReference>
<dbReference type="FunFam" id="2.10.25.10:FF:000005">
    <property type="entry name" value="Fibrillin 2"/>
    <property type="match status" value="1"/>
</dbReference>
<dbReference type="InterPro" id="IPR000152">
    <property type="entry name" value="EGF-type_Asp/Asn_hydroxyl_site"/>
</dbReference>
<dbReference type="PROSITE" id="PS00010">
    <property type="entry name" value="ASX_HYDROXYL"/>
    <property type="match status" value="2"/>
</dbReference>
<keyword evidence="2" id="KW-0964">Secreted</keyword>
<reference evidence="10" key="2">
    <citation type="submission" date="2025-08" db="UniProtKB">
        <authorList>
            <consortium name="Ensembl"/>
        </authorList>
    </citation>
    <scope>IDENTIFICATION</scope>
</reference>
<comment type="caution">
    <text evidence="8">Lacks conserved residue(s) required for the propagation of feature annotation.</text>
</comment>
<dbReference type="SUPFAM" id="SSF57184">
    <property type="entry name" value="Growth factor receptor domain"/>
    <property type="match status" value="1"/>
</dbReference>
<dbReference type="GO" id="GO:0005576">
    <property type="term" value="C:extracellular region"/>
    <property type="evidence" value="ECO:0007669"/>
    <property type="project" value="UniProtKB-SubCell"/>
</dbReference>
<dbReference type="InterPro" id="IPR000742">
    <property type="entry name" value="EGF"/>
</dbReference>
<dbReference type="HOGENOM" id="CLU_1942789_0_0_1"/>
<evidence type="ECO:0000313" key="11">
    <source>
        <dbReference type="Proteomes" id="UP000007875"/>
    </source>
</evidence>
<protein>
    <recommendedName>
        <fullName evidence="9">EGF-like domain-containing protein</fullName>
    </recommendedName>
</protein>
<dbReference type="InterPro" id="IPR051145">
    <property type="entry name" value="GAS-SHBG-PROS"/>
</dbReference>
<dbReference type="Proteomes" id="UP000007875">
    <property type="component" value="Unassembled WGS sequence"/>
</dbReference>
<dbReference type="AlphaFoldDB" id="H2Y8B4"/>
<dbReference type="Pfam" id="PF07645">
    <property type="entry name" value="EGF_CA"/>
    <property type="match status" value="2"/>
</dbReference>
<dbReference type="Gene3D" id="2.10.25.10">
    <property type="entry name" value="Laminin"/>
    <property type="match status" value="3"/>
</dbReference>
<keyword evidence="3 8" id="KW-0245">EGF-like domain</keyword>
<dbReference type="PROSITE" id="PS01186">
    <property type="entry name" value="EGF_2"/>
    <property type="match status" value="1"/>
</dbReference>
<evidence type="ECO:0000256" key="7">
    <source>
        <dbReference type="ARBA" id="ARBA00023180"/>
    </source>
</evidence>
<dbReference type="GO" id="GO:0005509">
    <property type="term" value="F:calcium ion binding"/>
    <property type="evidence" value="ECO:0007669"/>
    <property type="project" value="InterPro"/>
</dbReference>
<keyword evidence="6" id="KW-1015">Disulfide bond</keyword>
<name>H2Y8B4_CIOSA</name>
<dbReference type="SMART" id="SM00179">
    <property type="entry name" value="EGF_CA"/>
    <property type="match status" value="2"/>
</dbReference>
<dbReference type="Ensembl" id="ENSCSAVT00000001582.1">
    <property type="protein sequence ID" value="ENSCSAVP00000001562.1"/>
    <property type="gene ID" value="ENSCSAVG00000000889.1"/>
</dbReference>
<evidence type="ECO:0000256" key="5">
    <source>
        <dbReference type="ARBA" id="ARBA00022737"/>
    </source>
</evidence>
<reference evidence="11" key="1">
    <citation type="submission" date="2003-08" db="EMBL/GenBank/DDBJ databases">
        <authorList>
            <person name="Birren B."/>
            <person name="Nusbaum C."/>
            <person name="Abebe A."/>
            <person name="Abouelleil A."/>
            <person name="Adekoya E."/>
            <person name="Ait-zahra M."/>
            <person name="Allen N."/>
            <person name="Allen T."/>
            <person name="An P."/>
            <person name="Anderson M."/>
            <person name="Anderson S."/>
            <person name="Arachchi H."/>
            <person name="Armbruster J."/>
            <person name="Bachantsang P."/>
            <person name="Baldwin J."/>
            <person name="Barry A."/>
            <person name="Bayul T."/>
            <person name="Blitshsteyn B."/>
            <person name="Bloom T."/>
            <person name="Blye J."/>
            <person name="Boguslavskiy L."/>
            <person name="Borowsky M."/>
            <person name="Boukhgalter B."/>
            <person name="Brunache A."/>
            <person name="Butler J."/>
            <person name="Calixte N."/>
            <person name="Calvo S."/>
            <person name="Camarata J."/>
            <person name="Campo K."/>
            <person name="Chang J."/>
            <person name="Cheshatsang Y."/>
            <person name="Citroen M."/>
            <person name="Collymore A."/>
            <person name="Considine T."/>
            <person name="Cook A."/>
            <person name="Cooke P."/>
            <person name="Corum B."/>
            <person name="Cuomo C."/>
            <person name="David R."/>
            <person name="Dawoe T."/>
            <person name="Degray S."/>
            <person name="Dodge S."/>
            <person name="Dooley K."/>
            <person name="Dorje P."/>
            <person name="Dorjee K."/>
            <person name="Dorris L."/>
            <person name="Duffey N."/>
            <person name="Dupes A."/>
            <person name="Elkins T."/>
            <person name="Engels R."/>
            <person name="Erickson J."/>
            <person name="Farina A."/>
            <person name="Faro S."/>
            <person name="Ferreira P."/>
            <person name="Fischer H."/>
            <person name="Fitzgerald M."/>
            <person name="Foley K."/>
            <person name="Gage D."/>
            <person name="Galagan J."/>
            <person name="Gearin G."/>
            <person name="Gnerre S."/>
            <person name="Gnirke A."/>
            <person name="Goyette A."/>
            <person name="Graham J."/>
            <person name="Grandbois E."/>
            <person name="Gyaltsen K."/>
            <person name="Hafez N."/>
            <person name="Hagopian D."/>
            <person name="Hagos B."/>
            <person name="Hall J."/>
            <person name="Hatcher B."/>
            <person name="Heller A."/>
            <person name="Higgins H."/>
            <person name="Honan T."/>
            <person name="Horn A."/>
            <person name="Houde N."/>
            <person name="Hughes L."/>
            <person name="Hulme W."/>
            <person name="Husby E."/>
            <person name="Iliev I."/>
            <person name="Jaffe D."/>
            <person name="Jones C."/>
            <person name="Kamal M."/>
            <person name="Kamat A."/>
            <person name="Kamvysselis M."/>
            <person name="Karlsson E."/>
            <person name="Kells C."/>
            <person name="Kieu A."/>
            <person name="Kisner P."/>
            <person name="Kodira C."/>
            <person name="Kulbokas E."/>
            <person name="Labutti K."/>
            <person name="Lama D."/>
            <person name="Landers T."/>
            <person name="Leger J."/>
            <person name="Levine S."/>
            <person name="Lewis D."/>
            <person name="Lewis T."/>
            <person name="Lindblad-toh K."/>
            <person name="Liu X."/>
            <person name="Lokyitsang T."/>
            <person name="Lokyitsang Y."/>
            <person name="Lucien O."/>
            <person name="Lui A."/>
            <person name="Ma L.J."/>
            <person name="Mabbitt R."/>
            <person name="Macdonald J."/>
            <person name="Maclean C."/>
            <person name="Major J."/>
            <person name="Manning J."/>
            <person name="Marabella R."/>
            <person name="Maru K."/>
            <person name="Matthews C."/>
            <person name="Mauceli E."/>
            <person name="Mccarthy M."/>
            <person name="Mcdonough S."/>
            <person name="Mcghee T."/>
            <person name="Meldrim J."/>
            <person name="Meneus L."/>
            <person name="Mesirov J."/>
            <person name="Mihalev A."/>
            <person name="Mihova T."/>
            <person name="Mikkelsen T."/>
            <person name="Mlenga V."/>
            <person name="Moru K."/>
            <person name="Mozes J."/>
            <person name="Mulrain L."/>
            <person name="Munson G."/>
            <person name="Naylor J."/>
            <person name="Newes C."/>
            <person name="Nguyen C."/>
            <person name="Nguyen N."/>
            <person name="Nguyen T."/>
            <person name="Nicol R."/>
            <person name="Nielsen C."/>
            <person name="Nizzari M."/>
            <person name="Norbu C."/>
            <person name="Norbu N."/>
            <person name="O'donnell P."/>
            <person name="Okoawo O."/>
            <person name="O'leary S."/>
            <person name="Omotosho B."/>
            <person name="O'neill K."/>
            <person name="Osman S."/>
            <person name="Parker S."/>
            <person name="Perrin D."/>
            <person name="Phunkhang P."/>
            <person name="Piqani B."/>
            <person name="Purcell S."/>
            <person name="Rachupka T."/>
            <person name="Ramasamy U."/>
            <person name="Rameau R."/>
            <person name="Ray V."/>
            <person name="Raymond C."/>
            <person name="Retta R."/>
            <person name="Richardson S."/>
            <person name="Rise C."/>
            <person name="Rodriguez J."/>
            <person name="Rogers J."/>
            <person name="Rogov P."/>
            <person name="Rutman M."/>
            <person name="Schupbach R."/>
            <person name="Seaman C."/>
            <person name="Settipalli S."/>
            <person name="Sharpe T."/>
            <person name="Sheridan J."/>
            <person name="Sherpa N."/>
            <person name="Shi J."/>
            <person name="Smirnov S."/>
            <person name="Smith C."/>
            <person name="Sougnez C."/>
            <person name="Spencer B."/>
            <person name="Stalker J."/>
            <person name="Stange-thomann N."/>
            <person name="Stavropoulos S."/>
            <person name="Stetson K."/>
            <person name="Stone C."/>
            <person name="Stone S."/>
            <person name="Stubbs M."/>
            <person name="Talamas J."/>
            <person name="Tchuinga P."/>
            <person name="Tenzing P."/>
            <person name="Tesfaye S."/>
            <person name="Theodore J."/>
            <person name="Thoulutsang Y."/>
            <person name="Topham K."/>
            <person name="Towey S."/>
            <person name="Tsamla T."/>
            <person name="Tsomo N."/>
            <person name="Vallee D."/>
            <person name="Vassiliev H."/>
            <person name="Venkataraman V."/>
            <person name="Vinson J."/>
            <person name="Vo A."/>
            <person name="Wade C."/>
            <person name="Wang S."/>
            <person name="Wangchuk T."/>
            <person name="Wangdi T."/>
            <person name="Whittaker C."/>
            <person name="Wilkinson J."/>
            <person name="Wu Y."/>
            <person name="Wyman D."/>
            <person name="Yadav S."/>
            <person name="Yang S."/>
            <person name="Yang X."/>
            <person name="Yeager S."/>
            <person name="Yee E."/>
            <person name="Young G."/>
            <person name="Zainoun J."/>
            <person name="Zembeck L."/>
            <person name="Zimmer A."/>
            <person name="Zody M."/>
            <person name="Lander E."/>
        </authorList>
    </citation>
    <scope>NUCLEOTIDE SEQUENCE [LARGE SCALE GENOMIC DNA]</scope>
</reference>